<dbReference type="NCBIfam" id="TIGR01439">
    <property type="entry name" value="lp_hng_hel_AbrB"/>
    <property type="match status" value="1"/>
</dbReference>
<dbReference type="RefSeq" id="WP_110838092.1">
    <property type="nucleotide sequence ID" value="NZ_QJVJ01000001.1"/>
</dbReference>
<dbReference type="Proteomes" id="UP000247476">
    <property type="component" value="Unassembled WGS sequence"/>
</dbReference>
<evidence type="ECO:0000313" key="3">
    <source>
        <dbReference type="EMBL" id="PYI57051.1"/>
    </source>
</evidence>
<evidence type="ECO:0000313" key="4">
    <source>
        <dbReference type="Proteomes" id="UP000247476"/>
    </source>
</evidence>
<comment type="caution">
    <text evidence="3">The sequence shown here is derived from an EMBL/GenBank/DDBJ whole genome shotgun (WGS) entry which is preliminary data.</text>
</comment>
<name>A0A2V5KBV6_9BACL</name>
<accession>A0A2V5KBV6</accession>
<dbReference type="AlphaFoldDB" id="A0A2V5KBV6"/>
<evidence type="ECO:0000259" key="2">
    <source>
        <dbReference type="PROSITE" id="PS51740"/>
    </source>
</evidence>
<dbReference type="PANTHER" id="PTHR36432:SF1">
    <property type="entry name" value="STAGE V SPORULATION PROTEIN T"/>
    <property type="match status" value="1"/>
</dbReference>
<dbReference type="GO" id="GO:0003677">
    <property type="term" value="F:DNA binding"/>
    <property type="evidence" value="ECO:0007669"/>
    <property type="project" value="UniProtKB-UniRule"/>
</dbReference>
<dbReference type="PROSITE" id="PS51740">
    <property type="entry name" value="SPOVT_ABRB"/>
    <property type="match status" value="1"/>
</dbReference>
<dbReference type="SMART" id="SM00966">
    <property type="entry name" value="SpoVT_AbrB"/>
    <property type="match status" value="1"/>
</dbReference>
<dbReference type="PANTHER" id="PTHR36432">
    <property type="match status" value="1"/>
</dbReference>
<dbReference type="InterPro" id="IPR052731">
    <property type="entry name" value="B_subtilis_Trans_State_Reg"/>
</dbReference>
<dbReference type="EMBL" id="QJVJ01000001">
    <property type="protein sequence ID" value="PYI57051.1"/>
    <property type="molecule type" value="Genomic_DNA"/>
</dbReference>
<gene>
    <name evidence="3" type="ORF">DLM86_00970</name>
</gene>
<keyword evidence="4" id="KW-1185">Reference proteome</keyword>
<reference evidence="3 4" key="1">
    <citation type="submission" date="2018-05" db="EMBL/GenBank/DDBJ databases">
        <title>Paenibacillus flagellatus sp. nov., isolated from selenium mineral soil.</title>
        <authorList>
            <person name="Dai X."/>
        </authorList>
    </citation>
    <scope>NUCLEOTIDE SEQUENCE [LARGE SCALE GENOMIC DNA]</scope>
    <source>
        <strain evidence="3 4">DXL2</strain>
    </source>
</reference>
<organism evidence="3 4">
    <name type="scientific">Paenibacillus flagellatus</name>
    <dbReference type="NCBI Taxonomy" id="2211139"/>
    <lineage>
        <taxon>Bacteria</taxon>
        <taxon>Bacillati</taxon>
        <taxon>Bacillota</taxon>
        <taxon>Bacilli</taxon>
        <taxon>Bacillales</taxon>
        <taxon>Paenibacillaceae</taxon>
        <taxon>Paenibacillus</taxon>
    </lineage>
</organism>
<sequence length="89" mass="10117">MKATGFVRRVDDLGRIVIPKELRRAFEIEIGDAIEVYTEGERIVLKKYARGCTICGNAEDRELIHLDPDKLICNNCITTVAKLQKRLSL</sequence>
<dbReference type="Pfam" id="PF04014">
    <property type="entry name" value="MazE_antitoxin"/>
    <property type="match status" value="1"/>
</dbReference>
<dbReference type="InterPro" id="IPR007159">
    <property type="entry name" value="SpoVT-AbrB_dom"/>
</dbReference>
<feature type="domain" description="SpoVT-AbrB" evidence="2">
    <location>
        <begin position="5"/>
        <end position="50"/>
    </location>
</feature>
<proteinExistence type="predicted"/>
<dbReference type="InterPro" id="IPR037914">
    <property type="entry name" value="SpoVT-AbrB_sf"/>
</dbReference>
<dbReference type="OrthoDB" id="9782993at2"/>
<keyword evidence="1" id="KW-0238">DNA-binding</keyword>
<dbReference type="SUPFAM" id="SSF89447">
    <property type="entry name" value="AbrB/MazE/MraZ-like"/>
    <property type="match status" value="1"/>
</dbReference>
<evidence type="ECO:0000256" key="1">
    <source>
        <dbReference type="PROSITE-ProRule" id="PRU01076"/>
    </source>
</evidence>
<dbReference type="Gene3D" id="2.10.260.10">
    <property type="match status" value="1"/>
</dbReference>
<protein>
    <submittedName>
        <fullName evidence="3">AbrB family transcriptional regulator</fullName>
    </submittedName>
</protein>